<dbReference type="PANTHER" id="PTHR43591:SF24">
    <property type="entry name" value="2-METHOXY-6-POLYPRENYL-1,4-BENZOQUINOL METHYLASE, MITOCHONDRIAL"/>
    <property type="match status" value="1"/>
</dbReference>
<comment type="caution">
    <text evidence="2">The sequence shown here is derived from an EMBL/GenBank/DDBJ whole genome shotgun (WGS) entry which is preliminary data.</text>
</comment>
<evidence type="ECO:0000313" key="2">
    <source>
        <dbReference type="EMBL" id="GAA1516562.1"/>
    </source>
</evidence>
<dbReference type="Proteomes" id="UP001500363">
    <property type="component" value="Unassembled WGS sequence"/>
</dbReference>
<dbReference type="Gene3D" id="3.40.50.150">
    <property type="entry name" value="Vaccinia Virus protein VP39"/>
    <property type="match status" value="1"/>
</dbReference>
<dbReference type="CDD" id="cd02440">
    <property type="entry name" value="AdoMet_MTases"/>
    <property type="match status" value="1"/>
</dbReference>
<evidence type="ECO:0000259" key="1">
    <source>
        <dbReference type="Pfam" id="PF13649"/>
    </source>
</evidence>
<feature type="domain" description="Methyltransferase" evidence="1">
    <location>
        <begin position="42"/>
        <end position="135"/>
    </location>
</feature>
<proteinExistence type="predicted"/>
<keyword evidence="3" id="KW-1185">Reference proteome</keyword>
<accession>A0ABP4L872</accession>
<protein>
    <submittedName>
        <fullName evidence="2">Class I SAM-dependent methyltransferase</fullName>
    </submittedName>
</protein>
<dbReference type="InterPro" id="IPR029063">
    <property type="entry name" value="SAM-dependent_MTases_sf"/>
</dbReference>
<dbReference type="PANTHER" id="PTHR43591">
    <property type="entry name" value="METHYLTRANSFERASE"/>
    <property type="match status" value="1"/>
</dbReference>
<sequence>MDQYAVNKAIWGAGTWDAIATLIASVGPKLLDEVLVGPGVDVLDVATGSGSSIAIPAAQRGATVVGCDLIAENFVAGRRRAAEAGVEVEWVEADVEDLPFEDGRFDRVFSTFGHMFAPDHAKAGAELVRVCKPGGTIALATWLPTGYAGRLFEVVGRHLPSAPSGPMPSAWGEPDHVRAMMPAVDFAFRPDVVVLAAPTVEEFAAFYAENFGPLVLARQALGPGWAALHDDLLAYDNEWNTATDGTLRIPADYLVSIGTTSARG</sequence>
<dbReference type="InterPro" id="IPR041698">
    <property type="entry name" value="Methyltransf_25"/>
</dbReference>
<name>A0ABP4L872_9ACTN</name>
<evidence type="ECO:0000313" key="3">
    <source>
        <dbReference type="Proteomes" id="UP001500363"/>
    </source>
</evidence>
<dbReference type="Pfam" id="PF13649">
    <property type="entry name" value="Methyltransf_25"/>
    <property type="match status" value="1"/>
</dbReference>
<organism evidence="2 3">
    <name type="scientific">Kribbella lupini</name>
    <dbReference type="NCBI Taxonomy" id="291602"/>
    <lineage>
        <taxon>Bacteria</taxon>
        <taxon>Bacillati</taxon>
        <taxon>Actinomycetota</taxon>
        <taxon>Actinomycetes</taxon>
        <taxon>Propionibacteriales</taxon>
        <taxon>Kribbellaceae</taxon>
        <taxon>Kribbella</taxon>
    </lineage>
</organism>
<reference evidence="3" key="1">
    <citation type="journal article" date="2019" name="Int. J. Syst. Evol. Microbiol.">
        <title>The Global Catalogue of Microorganisms (GCM) 10K type strain sequencing project: providing services to taxonomists for standard genome sequencing and annotation.</title>
        <authorList>
            <consortium name="The Broad Institute Genomics Platform"/>
            <consortium name="The Broad Institute Genome Sequencing Center for Infectious Disease"/>
            <person name="Wu L."/>
            <person name="Ma J."/>
        </authorList>
    </citation>
    <scope>NUCLEOTIDE SEQUENCE [LARGE SCALE GENOMIC DNA]</scope>
    <source>
        <strain evidence="3">JCM 14303</strain>
    </source>
</reference>
<dbReference type="GO" id="GO:0008168">
    <property type="term" value="F:methyltransferase activity"/>
    <property type="evidence" value="ECO:0007669"/>
    <property type="project" value="UniProtKB-KW"/>
</dbReference>
<dbReference type="EMBL" id="BAAANC010000001">
    <property type="protein sequence ID" value="GAA1516562.1"/>
    <property type="molecule type" value="Genomic_DNA"/>
</dbReference>
<gene>
    <name evidence="2" type="ORF">GCM10009741_14280</name>
</gene>
<dbReference type="RefSeq" id="WP_344171176.1">
    <property type="nucleotide sequence ID" value="NZ_BAAANC010000001.1"/>
</dbReference>
<dbReference type="SUPFAM" id="SSF53335">
    <property type="entry name" value="S-adenosyl-L-methionine-dependent methyltransferases"/>
    <property type="match status" value="1"/>
</dbReference>
<dbReference type="GO" id="GO:0032259">
    <property type="term" value="P:methylation"/>
    <property type="evidence" value="ECO:0007669"/>
    <property type="project" value="UniProtKB-KW"/>
</dbReference>
<keyword evidence="2" id="KW-0808">Transferase</keyword>
<keyword evidence="2" id="KW-0489">Methyltransferase</keyword>